<dbReference type="EMBL" id="JH816850">
    <property type="protein sequence ID" value="EKC42089.1"/>
    <property type="molecule type" value="Genomic_DNA"/>
</dbReference>
<proteinExistence type="predicted"/>
<sequence length="60" mass="6649">MKRNGLISVIIWCFVSCSFVGRAIGQTCSESNKRNTEALPSATVSLQSYSSPGWRVTYYP</sequence>
<dbReference type="InParanoid" id="K1REE4"/>
<reference evidence="1" key="1">
    <citation type="journal article" date="2012" name="Nature">
        <title>The oyster genome reveals stress adaptation and complexity of shell formation.</title>
        <authorList>
            <person name="Zhang G."/>
            <person name="Fang X."/>
            <person name="Guo X."/>
            <person name="Li L."/>
            <person name="Luo R."/>
            <person name="Xu F."/>
            <person name="Yang P."/>
            <person name="Zhang L."/>
            <person name="Wang X."/>
            <person name="Qi H."/>
            <person name="Xiong Z."/>
            <person name="Que H."/>
            <person name="Xie Y."/>
            <person name="Holland P.W."/>
            <person name="Paps J."/>
            <person name="Zhu Y."/>
            <person name="Wu F."/>
            <person name="Chen Y."/>
            <person name="Wang J."/>
            <person name="Peng C."/>
            <person name="Meng J."/>
            <person name="Yang L."/>
            <person name="Liu J."/>
            <person name="Wen B."/>
            <person name="Zhang N."/>
            <person name="Huang Z."/>
            <person name="Zhu Q."/>
            <person name="Feng Y."/>
            <person name="Mount A."/>
            <person name="Hedgecock D."/>
            <person name="Xu Z."/>
            <person name="Liu Y."/>
            <person name="Domazet-Loso T."/>
            <person name="Du Y."/>
            <person name="Sun X."/>
            <person name="Zhang S."/>
            <person name="Liu B."/>
            <person name="Cheng P."/>
            <person name="Jiang X."/>
            <person name="Li J."/>
            <person name="Fan D."/>
            <person name="Wang W."/>
            <person name="Fu W."/>
            <person name="Wang T."/>
            <person name="Wang B."/>
            <person name="Zhang J."/>
            <person name="Peng Z."/>
            <person name="Li Y."/>
            <person name="Li N."/>
            <person name="Wang J."/>
            <person name="Chen M."/>
            <person name="He Y."/>
            <person name="Tan F."/>
            <person name="Song X."/>
            <person name="Zheng Q."/>
            <person name="Huang R."/>
            <person name="Yang H."/>
            <person name="Du X."/>
            <person name="Chen L."/>
            <person name="Yang M."/>
            <person name="Gaffney P.M."/>
            <person name="Wang S."/>
            <person name="Luo L."/>
            <person name="She Z."/>
            <person name="Ming Y."/>
            <person name="Huang W."/>
            <person name="Zhang S."/>
            <person name="Huang B."/>
            <person name="Zhang Y."/>
            <person name="Qu T."/>
            <person name="Ni P."/>
            <person name="Miao G."/>
            <person name="Wang J."/>
            <person name="Wang Q."/>
            <person name="Steinberg C.E."/>
            <person name="Wang H."/>
            <person name="Li N."/>
            <person name="Qian L."/>
            <person name="Zhang G."/>
            <person name="Li Y."/>
            <person name="Yang H."/>
            <person name="Liu X."/>
            <person name="Wang J."/>
            <person name="Yin Y."/>
            <person name="Wang J."/>
        </authorList>
    </citation>
    <scope>NUCLEOTIDE SEQUENCE [LARGE SCALE GENOMIC DNA]</scope>
    <source>
        <strain evidence="1">05x7-T-G4-1.051#20</strain>
    </source>
</reference>
<accession>K1REE4</accession>
<gene>
    <name evidence="1" type="ORF">CGI_10025255</name>
</gene>
<evidence type="ECO:0000313" key="1">
    <source>
        <dbReference type="EMBL" id="EKC42089.1"/>
    </source>
</evidence>
<dbReference type="AlphaFoldDB" id="K1REE4"/>
<name>K1REE4_MAGGI</name>
<protein>
    <submittedName>
        <fullName evidence="1">Uncharacterized protein</fullName>
    </submittedName>
</protein>
<organism evidence="1">
    <name type="scientific">Magallana gigas</name>
    <name type="common">Pacific oyster</name>
    <name type="synonym">Crassostrea gigas</name>
    <dbReference type="NCBI Taxonomy" id="29159"/>
    <lineage>
        <taxon>Eukaryota</taxon>
        <taxon>Metazoa</taxon>
        <taxon>Spiralia</taxon>
        <taxon>Lophotrochozoa</taxon>
        <taxon>Mollusca</taxon>
        <taxon>Bivalvia</taxon>
        <taxon>Autobranchia</taxon>
        <taxon>Pteriomorphia</taxon>
        <taxon>Ostreida</taxon>
        <taxon>Ostreoidea</taxon>
        <taxon>Ostreidae</taxon>
        <taxon>Magallana</taxon>
    </lineage>
</organism>
<dbReference type="HOGENOM" id="CLU_2943991_0_0_1"/>